<evidence type="ECO:0000256" key="6">
    <source>
        <dbReference type="ARBA" id="ARBA00023242"/>
    </source>
</evidence>
<dbReference type="EMBL" id="KK198759">
    <property type="protein sequence ID" value="KCW63156.1"/>
    <property type="molecule type" value="Genomic_DNA"/>
</dbReference>
<evidence type="ECO:0000256" key="4">
    <source>
        <dbReference type="ARBA" id="ARBA00022884"/>
    </source>
</evidence>
<evidence type="ECO:0000256" key="1">
    <source>
        <dbReference type="ARBA" id="ARBA00004123"/>
    </source>
</evidence>
<dbReference type="GO" id="GO:0008380">
    <property type="term" value="P:RNA splicing"/>
    <property type="evidence" value="ECO:0007669"/>
    <property type="project" value="UniProtKB-KW"/>
</dbReference>
<dbReference type="PANTHER" id="PTHR48028">
    <property type="entry name" value="GLYCINE-RICH RNA-BINDING PROTEIN RZ1A"/>
    <property type="match status" value="1"/>
</dbReference>
<dbReference type="PROSITE" id="PS50102">
    <property type="entry name" value="RRM"/>
    <property type="match status" value="1"/>
</dbReference>
<sequence>MSHFGRSGPPDITDTYSLLVLNITFRTTADDLFPLFDKYGKVVDIFIPRDRRTGESRGFAFVRYKYADEAQKAVEKLDGRVVDGREITVQFAKYGPNAERIHKGKISENLPRSRYRSRSRSPRRRYRDDNRDRDRDRRRSRSRSRDRYDRDRYRGRDKDDRRQSRSRSASPDYYKSRGRGRYDDERRSRSRSRSRSLSRSMDRLCHDDRLRALHRLNCLFTDFSLFLFSLVVLPLGAVHHLATAPALEGVLLHAGLSLLGVKALMDAVVMDDLRFEVFRPEVDVLILEVLLLGIQTSTTKCSGKHWADGECLAL</sequence>
<organism evidence="10">
    <name type="scientific">Eucalyptus grandis</name>
    <name type="common">Flooded gum</name>
    <dbReference type="NCBI Taxonomy" id="71139"/>
    <lineage>
        <taxon>Eukaryota</taxon>
        <taxon>Viridiplantae</taxon>
        <taxon>Streptophyta</taxon>
        <taxon>Embryophyta</taxon>
        <taxon>Tracheophyta</taxon>
        <taxon>Spermatophyta</taxon>
        <taxon>Magnoliopsida</taxon>
        <taxon>eudicotyledons</taxon>
        <taxon>Gunneridae</taxon>
        <taxon>Pentapetalae</taxon>
        <taxon>rosids</taxon>
        <taxon>malvids</taxon>
        <taxon>Myrtales</taxon>
        <taxon>Myrtaceae</taxon>
        <taxon>Myrtoideae</taxon>
        <taxon>Eucalypteae</taxon>
        <taxon>Eucalyptus</taxon>
    </lineage>
</organism>
<feature type="compositionally biased region" description="Basic residues" evidence="8">
    <location>
        <begin position="113"/>
        <end position="125"/>
    </location>
</feature>
<evidence type="ECO:0000313" key="10">
    <source>
        <dbReference type="EMBL" id="KCW63156.1"/>
    </source>
</evidence>
<dbReference type="OrthoDB" id="21467at2759"/>
<dbReference type="STRING" id="71139.A0A059BB78"/>
<reference evidence="10" key="1">
    <citation type="submission" date="2013-07" db="EMBL/GenBank/DDBJ databases">
        <title>The genome of Eucalyptus grandis.</title>
        <authorList>
            <person name="Schmutz J."/>
            <person name="Hayes R."/>
            <person name="Myburg A."/>
            <person name="Tuskan G."/>
            <person name="Grattapaglia D."/>
            <person name="Rokhsar D.S."/>
        </authorList>
    </citation>
    <scope>NUCLEOTIDE SEQUENCE</scope>
    <source>
        <tissue evidence="10">Leaf extractions</tissue>
    </source>
</reference>
<evidence type="ECO:0000256" key="2">
    <source>
        <dbReference type="ARBA" id="ARBA00022553"/>
    </source>
</evidence>
<proteinExistence type="predicted"/>
<protein>
    <recommendedName>
        <fullName evidence="9">RRM domain-containing protein</fullName>
    </recommendedName>
</protein>
<feature type="domain" description="RRM" evidence="9">
    <location>
        <begin position="16"/>
        <end position="94"/>
    </location>
</feature>
<dbReference type="GO" id="GO:0006397">
    <property type="term" value="P:mRNA processing"/>
    <property type="evidence" value="ECO:0007669"/>
    <property type="project" value="UniProtKB-KW"/>
</dbReference>
<dbReference type="GO" id="GO:0000381">
    <property type="term" value="P:regulation of alternative mRNA splicing, via spliceosome"/>
    <property type="evidence" value="ECO:0000318"/>
    <property type="project" value="GO_Central"/>
</dbReference>
<name>A0A059BB78_EUCGR</name>
<dbReference type="SUPFAM" id="SSF54928">
    <property type="entry name" value="RNA-binding domain, RBD"/>
    <property type="match status" value="1"/>
</dbReference>
<accession>A0A059BB78</accession>
<dbReference type="InterPro" id="IPR003954">
    <property type="entry name" value="RRM_euk-type"/>
</dbReference>
<dbReference type="FunFam" id="3.30.70.330:FF:000192">
    <property type="entry name" value="Serine/arginine-rich splicing factor SC35"/>
    <property type="match status" value="1"/>
</dbReference>
<keyword evidence="3" id="KW-0507">mRNA processing</keyword>
<keyword evidence="2" id="KW-0597">Phosphoprotein</keyword>
<dbReference type="GO" id="GO:0016607">
    <property type="term" value="C:nuclear speck"/>
    <property type="evidence" value="ECO:0000318"/>
    <property type="project" value="GO_Central"/>
</dbReference>
<dbReference type="SMART" id="SM00360">
    <property type="entry name" value="RRM"/>
    <property type="match status" value="1"/>
</dbReference>
<keyword evidence="4 7" id="KW-0694">RNA-binding</keyword>
<dbReference type="Pfam" id="PF00076">
    <property type="entry name" value="RRM_1"/>
    <property type="match status" value="1"/>
</dbReference>
<keyword evidence="6" id="KW-0539">Nucleus</keyword>
<dbReference type="Gene3D" id="3.30.70.330">
    <property type="match status" value="1"/>
</dbReference>
<dbReference type="InterPro" id="IPR051106">
    <property type="entry name" value="RNA-bind/splicing_reg"/>
</dbReference>
<dbReference type="InterPro" id="IPR012677">
    <property type="entry name" value="Nucleotide-bd_a/b_plait_sf"/>
</dbReference>
<dbReference type="GO" id="GO:0003729">
    <property type="term" value="F:mRNA binding"/>
    <property type="evidence" value="ECO:0000318"/>
    <property type="project" value="GO_Central"/>
</dbReference>
<dbReference type="InParanoid" id="A0A059BB78"/>
<dbReference type="OMA" id="HWADGEC"/>
<evidence type="ECO:0000256" key="7">
    <source>
        <dbReference type="PROSITE-ProRule" id="PRU00176"/>
    </source>
</evidence>
<dbReference type="CDD" id="cd12311">
    <property type="entry name" value="RRM_SRSF2_SRSF8"/>
    <property type="match status" value="1"/>
</dbReference>
<dbReference type="AlphaFoldDB" id="A0A059BB78"/>
<feature type="region of interest" description="Disordered" evidence="8">
    <location>
        <begin position="100"/>
        <end position="198"/>
    </location>
</feature>
<dbReference type="InterPro" id="IPR035979">
    <property type="entry name" value="RBD_domain_sf"/>
</dbReference>
<feature type="compositionally biased region" description="Basic and acidic residues" evidence="8">
    <location>
        <begin position="126"/>
        <end position="163"/>
    </location>
</feature>
<dbReference type="eggNOG" id="KOG4207">
    <property type="taxonomic scope" value="Eukaryota"/>
</dbReference>
<dbReference type="Gramene" id="KCW63156">
    <property type="protein sequence ID" value="KCW63156"/>
    <property type="gene ID" value="EUGRSUZ_G00770"/>
</dbReference>
<evidence type="ECO:0000256" key="3">
    <source>
        <dbReference type="ARBA" id="ARBA00022664"/>
    </source>
</evidence>
<gene>
    <name evidence="10" type="ORF">EUGRSUZ_G00770</name>
</gene>
<evidence type="ECO:0000256" key="8">
    <source>
        <dbReference type="SAM" id="MobiDB-lite"/>
    </source>
</evidence>
<dbReference type="InterPro" id="IPR000504">
    <property type="entry name" value="RRM_dom"/>
</dbReference>
<evidence type="ECO:0000256" key="5">
    <source>
        <dbReference type="ARBA" id="ARBA00023187"/>
    </source>
</evidence>
<keyword evidence="5" id="KW-0508">mRNA splicing</keyword>
<evidence type="ECO:0000259" key="9">
    <source>
        <dbReference type="PROSITE" id="PS50102"/>
    </source>
</evidence>
<dbReference type="SMART" id="SM00361">
    <property type="entry name" value="RRM_1"/>
    <property type="match status" value="1"/>
</dbReference>
<dbReference type="PANTHER" id="PTHR48028:SF4">
    <property type="entry name" value="SC35-LIKE SPLICING FACTOR"/>
    <property type="match status" value="1"/>
</dbReference>
<comment type="subcellular location">
    <subcellularLocation>
        <location evidence="1">Nucleus</location>
    </subcellularLocation>
</comment>